<gene>
    <name evidence="1" type="ORF">NO2_0979</name>
</gene>
<evidence type="ECO:0000313" key="1">
    <source>
        <dbReference type="EMBL" id="GBR76436.1"/>
    </source>
</evidence>
<dbReference type="EMBL" id="BGZO01000027">
    <property type="protein sequence ID" value="GBR76436.1"/>
    <property type="molecule type" value="Genomic_DNA"/>
</dbReference>
<dbReference type="AlphaFoldDB" id="A0A388TH28"/>
<keyword evidence="2" id="KW-1185">Reference proteome</keyword>
<dbReference type="Proteomes" id="UP000275925">
    <property type="component" value="Unassembled WGS sequence"/>
</dbReference>
<name>A0A388TH28_9BACT</name>
<accession>A0A388TH28</accession>
<sequence length="75" mass="8562">MLIYTRFFLKYTPSPVGWGYFLACKEIQARSYPFPAWLAALRALVAHWDFLRGWLPLSVGGTSTRRAFHALVGLT</sequence>
<comment type="caution">
    <text evidence="1">The sequence shown here is derived from an EMBL/GenBank/DDBJ whole genome shotgun (WGS) entry which is preliminary data.</text>
</comment>
<reference evidence="1 2" key="1">
    <citation type="journal article" date="2019" name="ISME J.">
        <title>Genome analyses of uncultured TG2/ZB3 bacteria in 'Margulisbacteria' specifically attached to ectosymbiotic spirochetes of protists in the termite gut.</title>
        <authorList>
            <person name="Utami Y.D."/>
            <person name="Kuwahara H."/>
            <person name="Igai K."/>
            <person name="Murakami T."/>
            <person name="Sugaya K."/>
            <person name="Morikawa T."/>
            <person name="Nagura Y."/>
            <person name="Yuki M."/>
            <person name="Deevong P."/>
            <person name="Inoue T."/>
            <person name="Kihara K."/>
            <person name="Lo N."/>
            <person name="Yamada A."/>
            <person name="Ohkuma M."/>
            <person name="Hongoh Y."/>
        </authorList>
    </citation>
    <scope>NUCLEOTIDE SEQUENCE [LARGE SCALE GENOMIC DNA]</scope>
    <source>
        <strain evidence="1">NkOx7-02</strain>
    </source>
</reference>
<proteinExistence type="predicted"/>
<organism evidence="1 2">
    <name type="scientific">Candidatus Termititenax persephonae</name>
    <dbReference type="NCBI Taxonomy" id="2218525"/>
    <lineage>
        <taxon>Bacteria</taxon>
        <taxon>Bacillati</taxon>
        <taxon>Candidatus Margulisiibacteriota</taxon>
        <taxon>Candidatus Termititenacia</taxon>
        <taxon>Candidatus Termititenacales</taxon>
        <taxon>Candidatus Termititenacaceae</taxon>
        <taxon>Candidatus Termititenax</taxon>
    </lineage>
</organism>
<evidence type="ECO:0000313" key="2">
    <source>
        <dbReference type="Proteomes" id="UP000275925"/>
    </source>
</evidence>
<protein>
    <submittedName>
        <fullName evidence="1">Uncharacterized protein</fullName>
    </submittedName>
</protein>